<dbReference type="InterPro" id="IPR027417">
    <property type="entry name" value="P-loop_NTPase"/>
</dbReference>
<dbReference type="KEGG" id="cak:Caul_2264"/>
<sequence>MVTFSNLIDSAGSDSFYSVIIGNNGTGKSRLLGAIASEFAGIHQSDASGRGRRPSRLGVLDSIIDGDLSSGLSPSGRLPSRVIAVALTPVDKFPLEPSGDGGDFPLGEIADSRDDVSFYHYVGMRDRTNRASISALIYRAVEGLGRRQSLENAARLRSVFEMLGYQPRITTRLKLSLGQDVQDFLQGRRGIEGDDADARLMQRIRALAASGGYRERELRAKLGQFIETWGTKTKLELELDFSGEAPPPSFDVETLRLLRRLGALSLSSVDVWRADGVRHDLRDASSGQIGILTVFLSIAAHLRDGSLVLIDEPETSLHPEWQSKYIHLMREAFADYSGCHFIFSTHSPHIVADIPQGSWIYSMDRATSVSSEALLGRSPDFVMANAFDVVGPTNYYLRDVLADALRLVGERQINSDEFKAQLAELVRLAANMEGGEQVKQIVQDLQVAQAELAPDGG</sequence>
<dbReference type="STRING" id="366602.Caul_2264"/>
<accession>B0T8P8</accession>
<dbReference type="HOGENOM" id="CLU_042523_0_0_5"/>
<gene>
    <name evidence="2" type="ordered locus">Caul_2264</name>
</gene>
<evidence type="ECO:0000259" key="1">
    <source>
        <dbReference type="Pfam" id="PF13304"/>
    </source>
</evidence>
<dbReference type="EMBL" id="CP000927">
    <property type="protein sequence ID" value="ABZ71391.1"/>
    <property type="molecule type" value="Genomic_DNA"/>
</dbReference>
<dbReference type="InterPro" id="IPR003959">
    <property type="entry name" value="ATPase_AAA_core"/>
</dbReference>
<name>B0T8P8_CAUSK</name>
<feature type="domain" description="ATPase AAA-type core" evidence="1">
    <location>
        <begin position="235"/>
        <end position="351"/>
    </location>
</feature>
<proteinExistence type="predicted"/>
<reference evidence="2" key="1">
    <citation type="submission" date="2008-01" db="EMBL/GenBank/DDBJ databases">
        <title>Complete sequence of chromosome of Caulobacter sp. K31.</title>
        <authorList>
            <consortium name="US DOE Joint Genome Institute"/>
            <person name="Copeland A."/>
            <person name="Lucas S."/>
            <person name="Lapidus A."/>
            <person name="Barry K."/>
            <person name="Glavina del Rio T."/>
            <person name="Dalin E."/>
            <person name="Tice H."/>
            <person name="Pitluck S."/>
            <person name="Bruce D."/>
            <person name="Goodwin L."/>
            <person name="Thompson L.S."/>
            <person name="Brettin T."/>
            <person name="Detter J.C."/>
            <person name="Han C."/>
            <person name="Schmutz J."/>
            <person name="Larimer F."/>
            <person name="Land M."/>
            <person name="Hauser L."/>
            <person name="Kyrpides N."/>
            <person name="Kim E."/>
            <person name="Stephens C."/>
            <person name="Richardson P."/>
        </authorList>
    </citation>
    <scope>NUCLEOTIDE SEQUENCE [LARGE SCALE GENOMIC DNA]</scope>
    <source>
        <strain evidence="2">K31</strain>
    </source>
</reference>
<dbReference type="Gene3D" id="3.40.50.300">
    <property type="entry name" value="P-loop containing nucleotide triphosphate hydrolases"/>
    <property type="match status" value="1"/>
</dbReference>
<organism evidence="2">
    <name type="scientific">Caulobacter sp. (strain K31)</name>
    <dbReference type="NCBI Taxonomy" id="366602"/>
    <lineage>
        <taxon>Bacteria</taxon>
        <taxon>Pseudomonadati</taxon>
        <taxon>Pseudomonadota</taxon>
        <taxon>Alphaproteobacteria</taxon>
        <taxon>Caulobacterales</taxon>
        <taxon>Caulobacteraceae</taxon>
        <taxon>Caulobacter</taxon>
    </lineage>
</organism>
<dbReference type="GO" id="GO:0016887">
    <property type="term" value="F:ATP hydrolysis activity"/>
    <property type="evidence" value="ECO:0007669"/>
    <property type="project" value="InterPro"/>
</dbReference>
<dbReference type="SUPFAM" id="SSF52540">
    <property type="entry name" value="P-loop containing nucleoside triphosphate hydrolases"/>
    <property type="match status" value="1"/>
</dbReference>
<dbReference type="PANTHER" id="PTHR43581">
    <property type="entry name" value="ATP/GTP PHOSPHATASE"/>
    <property type="match status" value="1"/>
</dbReference>
<dbReference type="Pfam" id="PF13304">
    <property type="entry name" value="AAA_21"/>
    <property type="match status" value="1"/>
</dbReference>
<dbReference type="GO" id="GO:0005524">
    <property type="term" value="F:ATP binding"/>
    <property type="evidence" value="ECO:0007669"/>
    <property type="project" value="InterPro"/>
</dbReference>
<protein>
    <recommendedName>
        <fullName evidence="1">ATPase AAA-type core domain-containing protein</fullName>
    </recommendedName>
</protein>
<evidence type="ECO:0000313" key="2">
    <source>
        <dbReference type="EMBL" id="ABZ71391.1"/>
    </source>
</evidence>
<dbReference type="PANTHER" id="PTHR43581:SF2">
    <property type="entry name" value="EXCINUCLEASE ATPASE SUBUNIT"/>
    <property type="match status" value="1"/>
</dbReference>
<dbReference type="InterPro" id="IPR051396">
    <property type="entry name" value="Bact_Antivir_Def_Nuclease"/>
</dbReference>
<dbReference type="AlphaFoldDB" id="B0T8P8"/>
<dbReference type="eggNOG" id="COG4637">
    <property type="taxonomic scope" value="Bacteria"/>
</dbReference>
<dbReference type="OrthoDB" id="9784297at2"/>